<dbReference type="GO" id="GO:0005634">
    <property type="term" value="C:nucleus"/>
    <property type="evidence" value="ECO:0007669"/>
    <property type="project" value="TreeGrafter"/>
</dbReference>
<dbReference type="Gene3D" id="3.60.21.10">
    <property type="match status" value="1"/>
</dbReference>
<organism evidence="3 4">
    <name type="scientific">Mesorhabditis belari</name>
    <dbReference type="NCBI Taxonomy" id="2138241"/>
    <lineage>
        <taxon>Eukaryota</taxon>
        <taxon>Metazoa</taxon>
        <taxon>Ecdysozoa</taxon>
        <taxon>Nematoda</taxon>
        <taxon>Chromadorea</taxon>
        <taxon>Rhabditida</taxon>
        <taxon>Rhabditina</taxon>
        <taxon>Rhabditomorpha</taxon>
        <taxon>Rhabditoidea</taxon>
        <taxon>Rhabditidae</taxon>
        <taxon>Mesorhabditinae</taxon>
        <taxon>Mesorhabditis</taxon>
    </lineage>
</organism>
<dbReference type="AlphaFoldDB" id="A0AAF3J3Y8"/>
<protein>
    <recommendedName>
        <fullName evidence="1">Serine/threonine-protein phosphatase</fullName>
        <ecNumber evidence="1">3.1.3.16</ecNumber>
    </recommendedName>
</protein>
<comment type="similarity">
    <text evidence="1">Belongs to the PPP phosphatase family.</text>
</comment>
<dbReference type="InterPro" id="IPR006186">
    <property type="entry name" value="Ser/Thr-sp_prot-phosphatase"/>
</dbReference>
<dbReference type="InterPro" id="IPR029052">
    <property type="entry name" value="Metallo-depent_PP-like"/>
</dbReference>
<keyword evidence="3" id="KW-1185">Reference proteome</keyword>
<accession>A0AAF3J3Y8</accession>
<dbReference type="WBParaSite" id="MBELARI_LOCUS14708">
    <property type="protein sequence ID" value="MBELARI_LOCUS14708"/>
    <property type="gene ID" value="MBELARI_LOCUS14708"/>
</dbReference>
<dbReference type="Proteomes" id="UP000887575">
    <property type="component" value="Unassembled WGS sequence"/>
</dbReference>
<evidence type="ECO:0000259" key="2">
    <source>
        <dbReference type="PROSITE" id="PS00125"/>
    </source>
</evidence>
<dbReference type="PRINTS" id="PR00114">
    <property type="entry name" value="STPHPHTASE"/>
</dbReference>
<name>A0AAF3J3Y8_9BILA</name>
<reference evidence="4" key="1">
    <citation type="submission" date="2024-02" db="UniProtKB">
        <authorList>
            <consortium name="WormBaseParasite"/>
        </authorList>
    </citation>
    <scope>IDENTIFICATION</scope>
</reference>
<sequence>MGHKDSSFNVRSLIKDHFFRGPIEWDYRPDIIYKLLDLAEKSLSRQPSMLELRTPLVVCGDLHGQYQDLLQIFQSQGLPFQQRYLFLGDYVDRGTHSLEILMLLLACKVEYPDNMFLLRGNHEISSVNKYYGFFGELRMRFHRNNEWDGLYRRFCQVFGYLPVAALVNGTVLCVHGGLAPTLKSLDDLRSIKRPEIEPADGGLLENILWADPSLDCAHFSANTDRNCSYIYGKEAVDEIFEKLGISLLIRAHQMVDHGYEYFANRRVVTLFSAPGYNDSYENLGAIMKFTRDGECNFYQFDSATPVDRSRSRFTRIASTE</sequence>
<dbReference type="PANTHER" id="PTHR11668">
    <property type="entry name" value="SERINE/THREONINE PROTEIN PHOSPHATASE"/>
    <property type="match status" value="1"/>
</dbReference>
<keyword evidence="1" id="KW-0378">Hydrolase</keyword>
<proteinExistence type="inferred from homology"/>
<dbReference type="PROSITE" id="PS00125">
    <property type="entry name" value="SER_THR_PHOSPHATASE"/>
    <property type="match status" value="1"/>
</dbReference>
<dbReference type="InterPro" id="IPR050341">
    <property type="entry name" value="PP1_catalytic_subunit"/>
</dbReference>
<evidence type="ECO:0000256" key="1">
    <source>
        <dbReference type="RuleBase" id="RU004273"/>
    </source>
</evidence>
<dbReference type="SMART" id="SM00156">
    <property type="entry name" value="PP2Ac"/>
    <property type="match status" value="1"/>
</dbReference>
<dbReference type="GO" id="GO:0005737">
    <property type="term" value="C:cytoplasm"/>
    <property type="evidence" value="ECO:0007669"/>
    <property type="project" value="TreeGrafter"/>
</dbReference>
<feature type="domain" description="Serine/threonine specific protein phosphatases" evidence="2">
    <location>
        <begin position="118"/>
        <end position="123"/>
    </location>
</feature>
<dbReference type="EC" id="3.1.3.16" evidence="1"/>
<dbReference type="InterPro" id="IPR004843">
    <property type="entry name" value="Calcineurin-like_PHP"/>
</dbReference>
<evidence type="ECO:0000313" key="3">
    <source>
        <dbReference type="Proteomes" id="UP000887575"/>
    </source>
</evidence>
<dbReference type="SUPFAM" id="SSF56300">
    <property type="entry name" value="Metallo-dependent phosphatases"/>
    <property type="match status" value="1"/>
</dbReference>
<comment type="catalytic activity">
    <reaction evidence="1">
        <text>O-phospho-L-threonyl-[protein] + H2O = L-threonyl-[protein] + phosphate</text>
        <dbReference type="Rhea" id="RHEA:47004"/>
        <dbReference type="Rhea" id="RHEA-COMP:11060"/>
        <dbReference type="Rhea" id="RHEA-COMP:11605"/>
        <dbReference type="ChEBI" id="CHEBI:15377"/>
        <dbReference type="ChEBI" id="CHEBI:30013"/>
        <dbReference type="ChEBI" id="CHEBI:43474"/>
        <dbReference type="ChEBI" id="CHEBI:61977"/>
        <dbReference type="EC" id="3.1.3.16"/>
    </reaction>
</comment>
<dbReference type="PANTHER" id="PTHR11668:SF199">
    <property type="entry name" value="SERINE_THREONINE-PROTEIN PHOSPHATASE"/>
    <property type="match status" value="1"/>
</dbReference>
<evidence type="ECO:0000313" key="4">
    <source>
        <dbReference type="WBParaSite" id="MBELARI_LOCUS14708"/>
    </source>
</evidence>
<dbReference type="GO" id="GO:0004722">
    <property type="term" value="F:protein serine/threonine phosphatase activity"/>
    <property type="evidence" value="ECO:0007669"/>
    <property type="project" value="UniProtKB-EC"/>
</dbReference>
<dbReference type="Pfam" id="PF00149">
    <property type="entry name" value="Metallophos"/>
    <property type="match status" value="1"/>
</dbReference>